<evidence type="ECO:0000313" key="1">
    <source>
        <dbReference type="EMBL" id="EMG49741.1"/>
    </source>
</evidence>
<keyword evidence="2" id="KW-1185">Reference proteome</keyword>
<dbReference type="OMA" id="YECKRIG"/>
<evidence type="ECO:0000313" key="2">
    <source>
        <dbReference type="Proteomes" id="UP000011777"/>
    </source>
</evidence>
<dbReference type="OrthoDB" id="4092895at2759"/>
<accession>M3IT35</accession>
<dbReference type="Proteomes" id="UP000011777">
    <property type="component" value="Unassembled WGS sequence"/>
</dbReference>
<sequence length="200" mass="23293">RTTHLQHRNNMFPVIRRSMLVRSGLIRSPIFVYSPVRTFKLGKLTEALQSVQQIDKKFEELSKSPTDTKIEQIIKQVEGDSSLLYQLAFFFSKCKRLGITQDNAGNRKKGFLYWPVFLNNLMPLNRAFWDTMRGLNKAEHSHGLNPFKINDIGLLDPKNFPRDFYQQVLTGEYKGLDFKNTISFSFSRPKWEEPPSEKSS</sequence>
<protein>
    <submittedName>
        <fullName evidence="1">Uncharacterized protein</fullName>
    </submittedName>
</protein>
<organism evidence="1 2">
    <name type="scientific">Candida maltosa (strain Xu316)</name>
    <name type="common">Yeast</name>
    <dbReference type="NCBI Taxonomy" id="1245528"/>
    <lineage>
        <taxon>Eukaryota</taxon>
        <taxon>Fungi</taxon>
        <taxon>Dikarya</taxon>
        <taxon>Ascomycota</taxon>
        <taxon>Saccharomycotina</taxon>
        <taxon>Pichiomycetes</taxon>
        <taxon>Debaryomycetaceae</taxon>
        <taxon>Candida/Lodderomyces clade</taxon>
        <taxon>Candida</taxon>
    </lineage>
</organism>
<feature type="non-terminal residue" evidence="1">
    <location>
        <position position="1"/>
    </location>
</feature>
<comment type="caution">
    <text evidence="1">The sequence shown here is derived from an EMBL/GenBank/DDBJ whole genome shotgun (WGS) entry which is preliminary data.</text>
</comment>
<name>M3IT35_CANMX</name>
<reference evidence="1 2" key="1">
    <citation type="submission" date="2013-02" db="EMBL/GenBank/DDBJ databases">
        <title>Genome sequence of Candida maltosa Xu316, a potential industrial strain for xylitol and ethanol production.</title>
        <authorList>
            <person name="Yu J."/>
            <person name="Wang Q."/>
            <person name="Geng X."/>
            <person name="Bao W."/>
            <person name="He P."/>
            <person name="Cai J."/>
        </authorList>
    </citation>
    <scope>NUCLEOTIDE SEQUENCE [LARGE SCALE GENOMIC DNA]</scope>
    <source>
        <strain evidence="2">Xu316</strain>
    </source>
</reference>
<dbReference type="EMBL" id="AOGT01000507">
    <property type="protein sequence ID" value="EMG49741.1"/>
    <property type="molecule type" value="Genomic_DNA"/>
</dbReference>
<dbReference type="STRING" id="1245528.M3IT35"/>
<gene>
    <name evidence="1" type="ORF">G210_5427</name>
</gene>
<dbReference type="HOGENOM" id="CLU_122462_0_0_1"/>
<proteinExistence type="predicted"/>
<dbReference type="eggNOG" id="ENOG502RQ80">
    <property type="taxonomic scope" value="Eukaryota"/>
</dbReference>
<dbReference type="AlphaFoldDB" id="M3IT35"/>